<organism evidence="1 2">
    <name type="scientific">Chitinophaga polysaccharea</name>
    <dbReference type="NCBI Taxonomy" id="1293035"/>
    <lineage>
        <taxon>Bacteria</taxon>
        <taxon>Pseudomonadati</taxon>
        <taxon>Bacteroidota</taxon>
        <taxon>Chitinophagia</taxon>
        <taxon>Chitinophagales</taxon>
        <taxon>Chitinophagaceae</taxon>
        <taxon>Chitinophaga</taxon>
    </lineage>
</organism>
<reference evidence="1 2" key="1">
    <citation type="submission" date="2019-06" db="EMBL/GenBank/DDBJ databases">
        <title>Sorghum-associated microbial communities from plants grown in Nebraska, USA.</title>
        <authorList>
            <person name="Schachtman D."/>
        </authorList>
    </citation>
    <scope>NUCLEOTIDE SEQUENCE [LARGE SCALE GENOMIC DNA]</scope>
    <source>
        <strain evidence="1 2">1209</strain>
    </source>
</reference>
<proteinExistence type="predicted"/>
<dbReference type="AlphaFoldDB" id="A0A561PL55"/>
<keyword evidence="2" id="KW-1185">Reference proteome</keyword>
<gene>
    <name evidence="1" type="ORF">FHW36_10659</name>
</gene>
<dbReference type="RefSeq" id="WP_145671271.1">
    <property type="nucleotide sequence ID" value="NZ_VIWO01000006.1"/>
</dbReference>
<evidence type="ECO:0000313" key="2">
    <source>
        <dbReference type="Proteomes" id="UP000320811"/>
    </source>
</evidence>
<comment type="caution">
    <text evidence="1">The sequence shown here is derived from an EMBL/GenBank/DDBJ whole genome shotgun (WGS) entry which is preliminary data.</text>
</comment>
<name>A0A561PL55_9BACT</name>
<evidence type="ECO:0000313" key="1">
    <source>
        <dbReference type="EMBL" id="TWF38836.1"/>
    </source>
</evidence>
<accession>A0A561PL55</accession>
<dbReference type="EMBL" id="VIWO01000006">
    <property type="protein sequence ID" value="TWF38836.1"/>
    <property type="molecule type" value="Genomic_DNA"/>
</dbReference>
<protein>
    <submittedName>
        <fullName evidence="1">Uncharacterized protein</fullName>
    </submittedName>
</protein>
<dbReference type="Proteomes" id="UP000320811">
    <property type="component" value="Unassembled WGS sequence"/>
</dbReference>
<sequence length="67" mass="7702">MARKDKISEMQDRLKGYKAYLVDVDFIAYSVHICVLADSVTECRDKLDAAYPRLRTTIVHQLSEVIV</sequence>